<keyword evidence="2 7" id="KW-0812">Transmembrane</keyword>
<feature type="transmembrane region" description="Helical" evidence="7">
    <location>
        <begin position="12"/>
        <end position="30"/>
    </location>
</feature>
<evidence type="ECO:0000256" key="7">
    <source>
        <dbReference type="SAM" id="Phobius"/>
    </source>
</evidence>
<dbReference type="HOGENOM" id="CLU_028200_3_7_1"/>
<comment type="caution">
    <text evidence="9">The sequence shown here is derived from an EMBL/GenBank/DDBJ whole genome shotgun (WGS) entry which is preliminary data.</text>
</comment>
<dbReference type="OrthoDB" id="5331848at2759"/>
<name>A0A0A2LBQ1_PENIT</name>
<feature type="compositionally biased region" description="Basic and acidic residues" evidence="6">
    <location>
        <begin position="287"/>
        <end position="302"/>
    </location>
</feature>
<evidence type="ECO:0000256" key="3">
    <source>
        <dbReference type="ARBA" id="ARBA00022989"/>
    </source>
</evidence>
<feature type="transmembrane region" description="Helical" evidence="7">
    <location>
        <begin position="88"/>
        <end position="112"/>
    </location>
</feature>
<accession>A0A0A2LBQ1</accession>
<dbReference type="InterPro" id="IPR052337">
    <property type="entry name" value="SAT4-like"/>
</dbReference>
<keyword evidence="3 7" id="KW-1133">Transmembrane helix</keyword>
<evidence type="ECO:0000256" key="1">
    <source>
        <dbReference type="ARBA" id="ARBA00004141"/>
    </source>
</evidence>
<evidence type="ECO:0000256" key="2">
    <source>
        <dbReference type="ARBA" id="ARBA00022692"/>
    </source>
</evidence>
<dbReference type="PANTHER" id="PTHR33048">
    <property type="entry name" value="PTH11-LIKE INTEGRAL MEMBRANE PROTEIN (AFU_ORTHOLOGUE AFUA_5G11245)"/>
    <property type="match status" value="1"/>
</dbReference>
<feature type="transmembrane region" description="Helical" evidence="7">
    <location>
        <begin position="42"/>
        <end position="68"/>
    </location>
</feature>
<keyword evidence="10" id="KW-1185">Reference proteome</keyword>
<feature type="transmembrane region" description="Helical" evidence="7">
    <location>
        <begin position="213"/>
        <end position="238"/>
    </location>
</feature>
<organism evidence="9 10">
    <name type="scientific">Penicillium italicum</name>
    <name type="common">Blue mold</name>
    <dbReference type="NCBI Taxonomy" id="40296"/>
    <lineage>
        <taxon>Eukaryota</taxon>
        <taxon>Fungi</taxon>
        <taxon>Dikarya</taxon>
        <taxon>Ascomycota</taxon>
        <taxon>Pezizomycotina</taxon>
        <taxon>Eurotiomycetes</taxon>
        <taxon>Eurotiomycetidae</taxon>
        <taxon>Eurotiales</taxon>
        <taxon>Aspergillaceae</taxon>
        <taxon>Penicillium</taxon>
    </lineage>
</organism>
<reference evidence="9 10" key="1">
    <citation type="journal article" date="2015" name="Mol. Plant Microbe Interact.">
        <title>Genome, transcriptome, and functional analyses of Penicillium expansum provide new insights into secondary metabolism and pathogenicity.</title>
        <authorList>
            <person name="Ballester A.R."/>
            <person name="Marcet-Houben M."/>
            <person name="Levin E."/>
            <person name="Sela N."/>
            <person name="Selma-Lazaro C."/>
            <person name="Carmona L."/>
            <person name="Wisniewski M."/>
            <person name="Droby S."/>
            <person name="Gonzalez-Candelas L."/>
            <person name="Gabaldon T."/>
        </authorList>
    </citation>
    <scope>NUCLEOTIDE SEQUENCE [LARGE SCALE GENOMIC DNA]</scope>
    <source>
        <strain evidence="9 10">PHI-1</strain>
    </source>
</reference>
<proteinExistence type="inferred from homology"/>
<dbReference type="Proteomes" id="UP000030104">
    <property type="component" value="Unassembled WGS sequence"/>
</dbReference>
<gene>
    <name evidence="9" type="ORF">PITC_059770</name>
</gene>
<feature type="transmembrane region" description="Helical" evidence="7">
    <location>
        <begin position="171"/>
        <end position="192"/>
    </location>
</feature>
<dbReference type="EMBL" id="JQGA01000146">
    <property type="protein sequence ID" value="KGO77537.1"/>
    <property type="molecule type" value="Genomic_DNA"/>
</dbReference>
<dbReference type="AlphaFoldDB" id="A0A0A2LBQ1"/>
<feature type="transmembrane region" description="Helical" evidence="7">
    <location>
        <begin position="124"/>
        <end position="145"/>
    </location>
</feature>
<dbReference type="GO" id="GO:0016020">
    <property type="term" value="C:membrane"/>
    <property type="evidence" value="ECO:0007669"/>
    <property type="project" value="UniProtKB-SubCell"/>
</dbReference>
<evidence type="ECO:0000259" key="8">
    <source>
        <dbReference type="Pfam" id="PF20684"/>
    </source>
</evidence>
<comment type="subcellular location">
    <subcellularLocation>
        <location evidence="1">Membrane</location>
        <topology evidence="1">Multi-pass membrane protein</topology>
    </subcellularLocation>
</comment>
<feature type="region of interest" description="Disordered" evidence="6">
    <location>
        <begin position="284"/>
        <end position="372"/>
    </location>
</feature>
<feature type="compositionally biased region" description="Polar residues" evidence="6">
    <location>
        <begin position="325"/>
        <end position="337"/>
    </location>
</feature>
<keyword evidence="4 7" id="KW-0472">Membrane</keyword>
<dbReference type="OMA" id="FHRIWLW"/>
<comment type="similarity">
    <text evidence="5">Belongs to the SAT4 family.</text>
</comment>
<dbReference type="STRING" id="40296.A0A0A2LBQ1"/>
<dbReference type="PhylomeDB" id="A0A0A2LBQ1"/>
<evidence type="ECO:0000256" key="5">
    <source>
        <dbReference type="ARBA" id="ARBA00038359"/>
    </source>
</evidence>
<sequence length="372" mass="41387">MSQTNGPRILGLFWAFGSVIVVMVSLRLYITVRLINNIGLDDYIIVAAMVIVISYTVLTTVNVLLGYGSHVSVLLEKGGLELIERILVLNYADFVLGIMSFTTPKLAIAALLNRIMNPSRFHRIWLWILTGFLFVVSTICIIVLFTMCDPPNALWKIHLLSEGATCRSPKILVGYSIFTGGLSAVVDLYLYLAIYPTVVSLRLQMSLGKKPALCAALGLGAVACAMAIVKCLQLVGLYNMTDPTYATAELLIWTSIESNIIIMASCIPTLGPMYEMIRGRRPWGSHGRYESSKLRSYTDRPSKKSASHNRGDDDILMTTKVGTIKNGSQESILNSDQLQREDNLDGRIHRTDQVKIEYEERPQGEHKPRPSW</sequence>
<protein>
    <recommendedName>
        <fullName evidence="8">Rhodopsin domain-containing protein</fullName>
    </recommendedName>
</protein>
<evidence type="ECO:0000313" key="10">
    <source>
        <dbReference type="Proteomes" id="UP000030104"/>
    </source>
</evidence>
<evidence type="ECO:0000313" key="9">
    <source>
        <dbReference type="EMBL" id="KGO77537.1"/>
    </source>
</evidence>
<evidence type="ECO:0000256" key="6">
    <source>
        <dbReference type="SAM" id="MobiDB-lite"/>
    </source>
</evidence>
<dbReference type="PANTHER" id="PTHR33048:SF155">
    <property type="entry name" value="INTEGRAL MEMBRANE PROTEIN"/>
    <property type="match status" value="1"/>
</dbReference>
<feature type="domain" description="Rhodopsin" evidence="8">
    <location>
        <begin position="26"/>
        <end position="274"/>
    </location>
</feature>
<feature type="compositionally biased region" description="Basic and acidic residues" evidence="6">
    <location>
        <begin position="338"/>
        <end position="372"/>
    </location>
</feature>
<feature type="transmembrane region" description="Helical" evidence="7">
    <location>
        <begin position="250"/>
        <end position="271"/>
    </location>
</feature>
<dbReference type="InterPro" id="IPR049326">
    <property type="entry name" value="Rhodopsin_dom_fungi"/>
</dbReference>
<dbReference type="Pfam" id="PF20684">
    <property type="entry name" value="Fung_rhodopsin"/>
    <property type="match status" value="1"/>
</dbReference>
<evidence type="ECO:0000256" key="4">
    <source>
        <dbReference type="ARBA" id="ARBA00023136"/>
    </source>
</evidence>